<comment type="similarity">
    <text evidence="4 12">Belongs to the glycosyl hydrolase 30 family.</text>
</comment>
<dbReference type="GO" id="GO:0016241">
    <property type="term" value="P:regulation of macroautophagy"/>
    <property type="evidence" value="ECO:0007669"/>
    <property type="project" value="UniProtKB-ARBA"/>
</dbReference>
<keyword evidence="6" id="KW-0732">Signal</keyword>
<evidence type="ECO:0000256" key="6">
    <source>
        <dbReference type="ARBA" id="ARBA00022729"/>
    </source>
</evidence>
<dbReference type="PANTHER" id="PTHR11069">
    <property type="entry name" value="GLUCOSYLCERAMIDASE"/>
    <property type="match status" value="1"/>
</dbReference>
<dbReference type="GO" id="GO:0006914">
    <property type="term" value="P:autophagy"/>
    <property type="evidence" value="ECO:0007669"/>
    <property type="project" value="UniProtKB-ARBA"/>
</dbReference>
<dbReference type="GO" id="GO:0016758">
    <property type="term" value="F:hexosyltransferase activity"/>
    <property type="evidence" value="ECO:0007669"/>
    <property type="project" value="UniProtKB-ARBA"/>
</dbReference>
<comment type="catalytic activity">
    <reaction evidence="11">
        <text>an N-acyl-1-beta-D-glucosyl-15-methylhexadecasphing-4-enine + H2O = an N-acyl-15-methylhexadecasphing-4-enine + D-glucose</text>
        <dbReference type="Rhea" id="RHEA:34755"/>
        <dbReference type="ChEBI" id="CHEBI:4167"/>
        <dbReference type="ChEBI" id="CHEBI:15377"/>
        <dbReference type="ChEBI" id="CHEBI:70815"/>
        <dbReference type="ChEBI" id="CHEBI:70846"/>
    </reaction>
    <physiologicalReaction direction="left-to-right" evidence="11">
        <dbReference type="Rhea" id="RHEA:34756"/>
    </physiologicalReaction>
</comment>
<keyword evidence="9 12" id="KW-0443">Lipid metabolism</keyword>
<keyword evidence="12" id="KW-0326">Glycosidase</keyword>
<evidence type="ECO:0000256" key="8">
    <source>
        <dbReference type="ARBA" id="ARBA00022919"/>
    </source>
</evidence>
<reference evidence="15 16" key="1">
    <citation type="submission" date="2024-05" db="EMBL/GenBank/DDBJ databases">
        <authorList>
            <person name="Wallberg A."/>
        </authorList>
    </citation>
    <scope>NUCLEOTIDE SEQUENCE [LARGE SCALE GENOMIC DNA]</scope>
</reference>
<dbReference type="PANTHER" id="PTHR11069:SF23">
    <property type="entry name" value="LYSOSOMAL ACID GLUCOSYLCERAMIDASE"/>
    <property type="match status" value="1"/>
</dbReference>
<dbReference type="GO" id="GO:0004348">
    <property type="term" value="F:glucosylceramidase activity"/>
    <property type="evidence" value="ECO:0007669"/>
    <property type="project" value="UniProtKB-EC"/>
</dbReference>
<name>A0AAV2QPJ6_MEGNR</name>
<proteinExistence type="inferred from homology"/>
<dbReference type="GO" id="GO:0005764">
    <property type="term" value="C:lysosome"/>
    <property type="evidence" value="ECO:0007669"/>
    <property type="project" value="UniProtKB-ARBA"/>
</dbReference>
<dbReference type="GO" id="GO:0005102">
    <property type="term" value="F:signaling receptor binding"/>
    <property type="evidence" value="ECO:0007669"/>
    <property type="project" value="UniProtKB-ARBA"/>
</dbReference>
<dbReference type="GO" id="GO:0006680">
    <property type="term" value="P:glucosylceramide catabolic process"/>
    <property type="evidence" value="ECO:0007669"/>
    <property type="project" value="UniProtKB-ARBA"/>
</dbReference>
<dbReference type="Pfam" id="PF02055">
    <property type="entry name" value="Glyco_hydro_30"/>
    <property type="match status" value="1"/>
</dbReference>
<feature type="non-terminal residue" evidence="15">
    <location>
        <position position="513"/>
    </location>
</feature>
<dbReference type="SUPFAM" id="SSF51011">
    <property type="entry name" value="Glycosyl hydrolase domain"/>
    <property type="match status" value="1"/>
</dbReference>
<gene>
    <name evidence="15" type="ORF">MNOR_LOCUS14130</name>
</gene>
<evidence type="ECO:0000256" key="3">
    <source>
        <dbReference type="ARBA" id="ARBA00004991"/>
    </source>
</evidence>
<evidence type="ECO:0000256" key="11">
    <source>
        <dbReference type="ARBA" id="ARBA00051345"/>
    </source>
</evidence>
<dbReference type="GO" id="GO:0030163">
    <property type="term" value="P:protein catabolic process"/>
    <property type="evidence" value="ECO:0007669"/>
    <property type="project" value="UniProtKB-ARBA"/>
</dbReference>
<protein>
    <recommendedName>
        <fullName evidence="5 12">Glucosylceramidase</fullName>
        <ecNumber evidence="5 12">3.2.1.45</ecNumber>
    </recommendedName>
</protein>
<evidence type="ECO:0000256" key="9">
    <source>
        <dbReference type="ARBA" id="ARBA00023098"/>
    </source>
</evidence>
<dbReference type="GO" id="GO:0008202">
    <property type="term" value="P:steroid metabolic process"/>
    <property type="evidence" value="ECO:0007669"/>
    <property type="project" value="UniProtKB-ARBA"/>
</dbReference>
<evidence type="ECO:0000256" key="5">
    <source>
        <dbReference type="ARBA" id="ARBA00012658"/>
    </source>
</evidence>
<evidence type="ECO:0000256" key="2">
    <source>
        <dbReference type="ARBA" id="ARBA00004760"/>
    </source>
</evidence>
<organism evidence="15 16">
    <name type="scientific">Meganyctiphanes norvegica</name>
    <name type="common">Northern krill</name>
    <name type="synonym">Thysanopoda norvegica</name>
    <dbReference type="NCBI Taxonomy" id="48144"/>
    <lineage>
        <taxon>Eukaryota</taxon>
        <taxon>Metazoa</taxon>
        <taxon>Ecdysozoa</taxon>
        <taxon>Arthropoda</taxon>
        <taxon>Crustacea</taxon>
        <taxon>Multicrustacea</taxon>
        <taxon>Malacostraca</taxon>
        <taxon>Eumalacostraca</taxon>
        <taxon>Eucarida</taxon>
        <taxon>Euphausiacea</taxon>
        <taxon>Euphausiidae</taxon>
        <taxon>Meganyctiphanes</taxon>
    </lineage>
</organism>
<evidence type="ECO:0000256" key="1">
    <source>
        <dbReference type="ARBA" id="ARBA00001013"/>
    </source>
</evidence>
<dbReference type="GO" id="GO:0007040">
    <property type="term" value="P:lysosome organization"/>
    <property type="evidence" value="ECO:0007669"/>
    <property type="project" value="UniProtKB-ARBA"/>
</dbReference>
<dbReference type="Proteomes" id="UP001497623">
    <property type="component" value="Unassembled WGS sequence"/>
</dbReference>
<comment type="caution">
    <text evidence="15">The sequence shown here is derived from an EMBL/GenBank/DDBJ whole genome shotgun (WGS) entry which is preliminary data.</text>
</comment>
<dbReference type="Gene3D" id="3.20.20.80">
    <property type="entry name" value="Glycosidases"/>
    <property type="match status" value="1"/>
</dbReference>
<evidence type="ECO:0000256" key="12">
    <source>
        <dbReference type="RuleBase" id="RU361188"/>
    </source>
</evidence>
<evidence type="ECO:0000256" key="4">
    <source>
        <dbReference type="ARBA" id="ARBA00005382"/>
    </source>
</evidence>
<dbReference type="GO" id="GO:0042391">
    <property type="term" value="P:regulation of membrane potential"/>
    <property type="evidence" value="ECO:0007669"/>
    <property type="project" value="UniProtKB-ARBA"/>
</dbReference>
<keyword evidence="7 12" id="KW-0378">Hydrolase</keyword>
<dbReference type="AlphaFoldDB" id="A0AAV2QPJ6"/>
<accession>A0AAV2QPJ6</accession>
<dbReference type="PRINTS" id="PR00843">
    <property type="entry name" value="GLHYDRLASE30"/>
</dbReference>
<feature type="domain" description="Glycosyl hydrolase family 30 beta sandwich" evidence="14">
    <location>
        <begin position="448"/>
        <end position="510"/>
    </location>
</feature>
<evidence type="ECO:0000259" key="14">
    <source>
        <dbReference type="Pfam" id="PF17189"/>
    </source>
</evidence>
<comment type="catalytic activity">
    <reaction evidence="10">
        <text>a beta-D-glucosylceramide + H2O = an N-acyl-sphingoid base + D-glucose</text>
        <dbReference type="Rhea" id="RHEA:81447"/>
        <dbReference type="ChEBI" id="CHEBI:4167"/>
        <dbReference type="ChEBI" id="CHEBI:15377"/>
        <dbReference type="ChEBI" id="CHEBI:83264"/>
        <dbReference type="ChEBI" id="CHEBI:83273"/>
    </reaction>
    <physiologicalReaction direction="left-to-right" evidence="10">
        <dbReference type="Rhea" id="RHEA:81448"/>
    </physiologicalReaction>
</comment>
<dbReference type="GO" id="GO:0006066">
    <property type="term" value="P:alcohol metabolic process"/>
    <property type="evidence" value="ECO:0007669"/>
    <property type="project" value="UniProtKB-ARBA"/>
</dbReference>
<dbReference type="FunFam" id="3.20.20.80:FF:000030">
    <property type="entry name" value="Lysosomal acid glucosylceramidase"/>
    <property type="match status" value="1"/>
</dbReference>
<dbReference type="GO" id="GO:0051246">
    <property type="term" value="P:regulation of protein metabolic process"/>
    <property type="evidence" value="ECO:0007669"/>
    <property type="project" value="UniProtKB-ARBA"/>
</dbReference>
<dbReference type="EC" id="3.2.1.45" evidence="5 12"/>
<dbReference type="InterPro" id="IPR001139">
    <property type="entry name" value="Glyco_hydro_30"/>
</dbReference>
<evidence type="ECO:0000313" key="15">
    <source>
        <dbReference type="EMBL" id="CAL4090866.1"/>
    </source>
</evidence>
<dbReference type="GO" id="GO:0032006">
    <property type="term" value="P:regulation of TOR signaling"/>
    <property type="evidence" value="ECO:0007669"/>
    <property type="project" value="UniProtKB-ARBA"/>
</dbReference>
<evidence type="ECO:0000256" key="7">
    <source>
        <dbReference type="ARBA" id="ARBA00022801"/>
    </source>
</evidence>
<dbReference type="InterPro" id="IPR033453">
    <property type="entry name" value="Glyco_hydro_30_TIM-barrel"/>
</dbReference>
<feature type="domain" description="Glycosyl hydrolase family 30 TIM-barrel" evidence="13">
    <location>
        <begin position="101"/>
        <end position="445"/>
    </location>
</feature>
<dbReference type="InterPro" id="IPR017853">
    <property type="entry name" value="GH"/>
</dbReference>
<dbReference type="EMBL" id="CAXKWB010008364">
    <property type="protein sequence ID" value="CAL4090866.1"/>
    <property type="molecule type" value="Genomic_DNA"/>
</dbReference>
<comment type="pathway">
    <text evidence="2">Lipid metabolism; sphingolipid metabolism.</text>
</comment>
<dbReference type="Pfam" id="PF17189">
    <property type="entry name" value="Glyco_hydro_30C"/>
    <property type="match status" value="1"/>
</dbReference>
<evidence type="ECO:0000259" key="13">
    <source>
        <dbReference type="Pfam" id="PF02055"/>
    </source>
</evidence>
<dbReference type="InterPro" id="IPR033452">
    <property type="entry name" value="GH30_C"/>
</dbReference>
<dbReference type="SUPFAM" id="SSF51445">
    <property type="entry name" value="(Trans)glycosidases"/>
    <property type="match status" value="1"/>
</dbReference>
<comment type="catalytic activity">
    <reaction evidence="1">
        <text>a beta-D-glucosyl-(1&lt;-&gt;1')-N-acylsphing-4-enine + H2O = an N-acylsphing-4-enine + D-glucose</text>
        <dbReference type="Rhea" id="RHEA:13269"/>
        <dbReference type="ChEBI" id="CHEBI:4167"/>
        <dbReference type="ChEBI" id="CHEBI:15377"/>
        <dbReference type="ChEBI" id="CHEBI:22801"/>
        <dbReference type="ChEBI" id="CHEBI:52639"/>
        <dbReference type="EC" id="3.2.1.45"/>
    </reaction>
    <physiologicalReaction direction="left-to-right" evidence="1">
        <dbReference type="Rhea" id="RHEA:13270"/>
    </physiologicalReaction>
</comment>
<dbReference type="GO" id="GO:0005774">
    <property type="term" value="C:vacuolar membrane"/>
    <property type="evidence" value="ECO:0007669"/>
    <property type="project" value="UniProtKB-ARBA"/>
</dbReference>
<dbReference type="GO" id="GO:0010605">
    <property type="term" value="P:negative regulation of macromolecule metabolic process"/>
    <property type="evidence" value="ECO:0007669"/>
    <property type="project" value="UniProtKB-ARBA"/>
</dbReference>
<evidence type="ECO:0000256" key="10">
    <source>
        <dbReference type="ARBA" id="ARBA00050474"/>
    </source>
</evidence>
<keyword evidence="8 12" id="KW-0746">Sphingolipid metabolism</keyword>
<keyword evidence="16" id="KW-1185">Reference proteome</keyword>
<sequence length="513" mass="57783">MGIRACIPQWIFGGLALGQDQQLPCVPQMFDQDSVVCVCNATYCDTLPQPVIPPTGDALVYTSDLTGKRFDMTVEHFQPMHTESSESIHFVVSADDEYQPIKGWGGAFTDAAAANILSLSPEAQDMLLSAYFTSTGLEYNIGRVNMGGCDFSWRHYTYDDVEGDIDLTMFQLAPEDTDYKIPVIHRAKAMSSRPVELFASPWSAPIWMKTNHNDSGFGQLKEEMYQPWANYFVKFLDSYSDYDLTFFGMTAQNEPIDGYVPGFAFNCMGWTADEQRQWIAENLGPTMKEAGYSDVDIMILDDQRFNLPGWAETVLGDPDAEQYVSGIGVHWYGDNYSPAGLLDNTNELFPDKYIIMTEACEGSYPWQTAVTLGRWERLESYARNIITDMNHWVTGWVDWNLALDMEGGPNWEGNFVDAPIIVNKESDEFYKNPMYYALGHFSKFVRPGAKRVGLNPTHQSHMHATAFKNTDNSIAVVILNSSEETLDMILEETAHGQLTIQASPRSLQTIIFQ</sequence>
<comment type="pathway">
    <text evidence="3">Sphingolipid metabolism.</text>
</comment>
<evidence type="ECO:0000313" key="16">
    <source>
        <dbReference type="Proteomes" id="UP001497623"/>
    </source>
</evidence>